<reference evidence="5 6" key="1">
    <citation type="submission" date="2018-12" db="EMBL/GenBank/DDBJ databases">
        <title>Draft genome sequence of Xylaria grammica IHI A82.</title>
        <authorList>
            <person name="Buettner E."/>
            <person name="Kellner H."/>
        </authorList>
    </citation>
    <scope>NUCLEOTIDE SEQUENCE [LARGE SCALE GENOMIC DNA]</scope>
    <source>
        <strain evidence="5 6">IHI A82</strain>
    </source>
</reference>
<feature type="transmembrane region" description="Helical" evidence="3">
    <location>
        <begin position="171"/>
        <end position="191"/>
    </location>
</feature>
<dbReference type="InterPro" id="IPR036259">
    <property type="entry name" value="MFS_trans_sf"/>
</dbReference>
<feature type="transmembrane region" description="Helical" evidence="3">
    <location>
        <begin position="291"/>
        <end position="308"/>
    </location>
</feature>
<evidence type="ECO:0000313" key="6">
    <source>
        <dbReference type="Proteomes" id="UP000286045"/>
    </source>
</evidence>
<sequence>MAPVDATLRKRVLKVIFVSLLLDLISFTFILPLFPKLLEFYRNSEAGLGPRTTVLARIFDGLNAYKSSFSRPIDSRYDIVLLGGALGSLFSLLQAIASPVIGHLSDKYGRRTALLASMAGNIVSVLLWVVAVDFRTFLASRIVGGLSEGNVQLATAIATDISDENSRGSTMALIGACFSIAFTFGPALGAYLSSIETVAANPFATAAAVSLSLIVTETLYLYFTLPETLPLKTDEKSASKTSAKSVPITRTNSHTLLNAVHFLFLLFFSGMEFSLPFMTYDLFQYTSAKNGRLLGYIGLVASILQGGVTRRLPPLLTVRIGVAACLVAFVILTLVSGLNALASFEASANERGGKLGIMRSWGQLGRGLGPVLFTNEYVTYTIRRSEHVKLRGRWMWESQGLLEEGVLILFVVRLFIPQDQHSTALSDANNRANLSLARPVDQKFVNGPTPSMPSFTEFMAMTSVDQAAPKTLGPSDRPTAAPRIAVKAREAVTASATSKKRKAGITLDEEIATYKQNLDHVISPDAFEDDPIPSCNAVRGRINKLLDSGIMKRTEFAAAIGVKYVSLTRFLQASGQMGGSGTSTYYNAWAWFRQRQFANLKMPDVKKRQKLEADAVTAKATGATAKEGPTISSGKPRPVGKTTAPLPDIKGIHLPGEETDDVAVYDSCDEIRRKINAHLKTPGLTQTQFCRDLYAQLNAPKCKGIQSKQLADFRAMKGSRTGARSSVFYTAYVYFEKLRIAQNKPKTAHRLTMEDLWAGSGGFDRELDYRTNFIGIPGTSFYWDQYGMTRVVS</sequence>
<keyword evidence="3" id="KW-0472">Membrane</keyword>
<dbReference type="InterPro" id="IPR056143">
    <property type="entry name" value="DUF7726"/>
</dbReference>
<feature type="transmembrane region" description="Helical" evidence="3">
    <location>
        <begin position="79"/>
        <end position="101"/>
    </location>
</feature>
<keyword evidence="3" id="KW-0812">Transmembrane</keyword>
<evidence type="ECO:0000256" key="2">
    <source>
        <dbReference type="SAM" id="MobiDB-lite"/>
    </source>
</evidence>
<evidence type="ECO:0000256" key="3">
    <source>
        <dbReference type="SAM" id="Phobius"/>
    </source>
</evidence>
<dbReference type="PANTHER" id="PTHR42339">
    <property type="entry name" value="HISTONE H1"/>
    <property type="match status" value="1"/>
</dbReference>
<dbReference type="STRING" id="363999.A0A439DEQ2"/>
<comment type="caution">
    <text evidence="5">The sequence shown here is derived from an EMBL/GenBank/DDBJ whole genome shotgun (WGS) entry which is preliminary data.</text>
</comment>
<dbReference type="GO" id="GO:0016020">
    <property type="term" value="C:membrane"/>
    <property type="evidence" value="ECO:0007669"/>
    <property type="project" value="UniProtKB-SubCell"/>
</dbReference>
<dbReference type="AlphaFoldDB" id="A0A439DEQ2"/>
<evidence type="ECO:0000259" key="4">
    <source>
        <dbReference type="PROSITE" id="PS50850"/>
    </source>
</evidence>
<dbReference type="Pfam" id="PF07690">
    <property type="entry name" value="MFS_1"/>
    <property type="match status" value="1"/>
</dbReference>
<dbReference type="EMBL" id="RYZI01000040">
    <property type="protein sequence ID" value="RWA12855.1"/>
    <property type="molecule type" value="Genomic_DNA"/>
</dbReference>
<protein>
    <recommendedName>
        <fullName evidence="4">Major facilitator superfamily (MFS) profile domain-containing protein</fullName>
    </recommendedName>
</protein>
<organism evidence="5 6">
    <name type="scientific">Xylaria grammica</name>
    <dbReference type="NCBI Taxonomy" id="363999"/>
    <lineage>
        <taxon>Eukaryota</taxon>
        <taxon>Fungi</taxon>
        <taxon>Dikarya</taxon>
        <taxon>Ascomycota</taxon>
        <taxon>Pezizomycotina</taxon>
        <taxon>Sordariomycetes</taxon>
        <taxon>Xylariomycetidae</taxon>
        <taxon>Xylariales</taxon>
        <taxon>Xylariaceae</taxon>
        <taxon>Xylaria</taxon>
    </lineage>
</organism>
<comment type="subcellular location">
    <subcellularLocation>
        <location evidence="1">Membrane</location>
        <topology evidence="1">Multi-pass membrane protein</topology>
    </subcellularLocation>
</comment>
<accession>A0A439DEQ2</accession>
<keyword evidence="6" id="KW-1185">Reference proteome</keyword>
<feature type="transmembrane region" description="Helical" evidence="3">
    <location>
        <begin position="12"/>
        <end position="34"/>
    </location>
</feature>
<dbReference type="GO" id="GO:0022857">
    <property type="term" value="F:transmembrane transporter activity"/>
    <property type="evidence" value="ECO:0007669"/>
    <property type="project" value="InterPro"/>
</dbReference>
<dbReference type="Pfam" id="PF24852">
    <property type="entry name" value="DUF7726"/>
    <property type="match status" value="2"/>
</dbReference>
<dbReference type="Proteomes" id="UP000286045">
    <property type="component" value="Unassembled WGS sequence"/>
</dbReference>
<proteinExistence type="predicted"/>
<dbReference type="InterPro" id="IPR020846">
    <property type="entry name" value="MFS_dom"/>
</dbReference>
<name>A0A439DEQ2_9PEZI</name>
<feature type="domain" description="Major facilitator superfamily (MFS) profile" evidence="4">
    <location>
        <begin position="12"/>
        <end position="477"/>
    </location>
</feature>
<dbReference type="FunFam" id="1.20.1250.20:FF:000223">
    <property type="entry name" value="Major facilitator superfamily domain-containing protein"/>
    <property type="match status" value="1"/>
</dbReference>
<evidence type="ECO:0000313" key="5">
    <source>
        <dbReference type="EMBL" id="RWA12855.1"/>
    </source>
</evidence>
<dbReference type="SUPFAM" id="SSF103473">
    <property type="entry name" value="MFS general substrate transporter"/>
    <property type="match status" value="1"/>
</dbReference>
<keyword evidence="3" id="KW-1133">Transmembrane helix</keyword>
<dbReference type="InterPro" id="IPR011701">
    <property type="entry name" value="MFS"/>
</dbReference>
<feature type="transmembrane region" description="Helical" evidence="3">
    <location>
        <begin position="320"/>
        <end position="341"/>
    </location>
</feature>
<dbReference type="Gene3D" id="1.20.1250.20">
    <property type="entry name" value="MFS general substrate transporter like domains"/>
    <property type="match status" value="1"/>
</dbReference>
<feature type="region of interest" description="Disordered" evidence="2">
    <location>
        <begin position="622"/>
        <end position="650"/>
    </location>
</feature>
<gene>
    <name evidence="5" type="ORF">EKO27_g2262</name>
</gene>
<evidence type="ECO:0000256" key="1">
    <source>
        <dbReference type="ARBA" id="ARBA00004141"/>
    </source>
</evidence>
<dbReference type="PANTHER" id="PTHR42339:SF1">
    <property type="entry name" value="HISTONE H1"/>
    <property type="match status" value="1"/>
</dbReference>
<feature type="transmembrane region" description="Helical" evidence="3">
    <location>
        <begin position="259"/>
        <end position="279"/>
    </location>
</feature>
<dbReference type="PROSITE" id="PS50850">
    <property type="entry name" value="MFS"/>
    <property type="match status" value="1"/>
</dbReference>
<feature type="transmembrane region" description="Helical" evidence="3">
    <location>
        <begin position="113"/>
        <end position="131"/>
    </location>
</feature>